<feature type="binding site" evidence="9">
    <location>
        <position position="297"/>
    </location>
    <ligand>
        <name>Ca(2+)</name>
        <dbReference type="ChEBI" id="CHEBI:29108"/>
        <label>4</label>
    </ligand>
</feature>
<feature type="chain" id="PRO_5035941056" description="Peptidase metallopeptidase domain-containing protein" evidence="12">
    <location>
        <begin position="22"/>
        <end position="478"/>
    </location>
</feature>
<dbReference type="GO" id="GO:0030574">
    <property type="term" value="P:collagen catabolic process"/>
    <property type="evidence" value="ECO:0007669"/>
    <property type="project" value="TreeGrafter"/>
</dbReference>
<keyword evidence="6" id="KW-0482">Metalloprotease</keyword>
<sequence length="478" mass="54423">MRNHAVHHLFLCIWVVGVVRAGVPGIHINQNQVQKELEDEAKIYLFKFGYMSSRGPTAPKSPSQSTKAQLSEALKRFQAAFLYYSSGIVDVPTQAKMNEWRCANNDMSKGMPIPAADKKELWKKKRLTWNIVNTPKTLTETQIRSAAREAFLKWTQATGFQFVESKNDKMPDITITFYDVPQSYLKIAASASKPVQSHIILDKNQEWAYKIETPRGISLFHTLLHEIGHVLGLPHSFYRGSIMHPIFKPIYLPSGTIDDVPNVDRLEFRKLYGLQSTEDSQTISGDPFNSKCPKHIDSIAALNDREWLLFRHDKVYRVNDRMFVDEGRKIQQVFPRGPQFVNATVTSGGLLLLFVERTIYGYENDGVTFSEAPGYPKELHDRVLFYPQGAFPLNNGSVILLSGNVFATYNIGHNSPSFLNDKNRYFPNLPVDFHSGIEKQQGLADAYWMFDEATVSDYDMNAKQVLQIQNIPDFLKCT</sequence>
<dbReference type="GO" id="GO:0031012">
    <property type="term" value="C:extracellular matrix"/>
    <property type="evidence" value="ECO:0007669"/>
    <property type="project" value="InterPro"/>
</dbReference>
<dbReference type="Proteomes" id="UP000494206">
    <property type="component" value="Unassembled WGS sequence"/>
</dbReference>
<dbReference type="InterPro" id="IPR024079">
    <property type="entry name" value="MetalloPept_cat_dom_sf"/>
</dbReference>
<dbReference type="Gene3D" id="2.110.10.10">
    <property type="entry name" value="Hemopexin-like domain"/>
    <property type="match status" value="1"/>
</dbReference>
<comment type="cofactor">
    <cofactor evidence="9">
        <name>Zn(2+)</name>
        <dbReference type="ChEBI" id="CHEBI:29105"/>
    </cofactor>
    <text evidence="9">Binds 2 Zn(2+) ions per subunit.</text>
</comment>
<feature type="binding site" evidence="9">
    <location>
        <position position="299"/>
    </location>
    <ligand>
        <name>Ca(2+)</name>
        <dbReference type="ChEBI" id="CHEBI:29108"/>
        <label>5</label>
    </ligand>
</feature>
<keyword evidence="9" id="KW-0106">Calcium</keyword>
<name>A0A8S1E9S6_9PELO</name>
<dbReference type="GO" id="GO:0008270">
    <property type="term" value="F:zinc ion binding"/>
    <property type="evidence" value="ECO:0007669"/>
    <property type="project" value="InterPro"/>
</dbReference>
<evidence type="ECO:0000256" key="2">
    <source>
        <dbReference type="ARBA" id="ARBA00022670"/>
    </source>
</evidence>
<evidence type="ECO:0000256" key="6">
    <source>
        <dbReference type="ARBA" id="ARBA00023049"/>
    </source>
</evidence>
<keyword evidence="5 8" id="KW-0862">Zinc</keyword>
<feature type="signal peptide" evidence="12">
    <location>
        <begin position="1"/>
        <end position="21"/>
    </location>
</feature>
<evidence type="ECO:0000256" key="12">
    <source>
        <dbReference type="SAM" id="SignalP"/>
    </source>
</evidence>
<dbReference type="GO" id="GO:0004222">
    <property type="term" value="F:metalloendopeptidase activity"/>
    <property type="evidence" value="ECO:0007669"/>
    <property type="project" value="InterPro"/>
</dbReference>
<feature type="binding site" description="in inhibited form" evidence="9">
    <location>
        <position position="102"/>
    </location>
    <ligand>
        <name>Zn(2+)</name>
        <dbReference type="ChEBI" id="CHEBI:29105"/>
        <label>2</label>
        <note>catalytic</note>
    </ligand>
</feature>
<evidence type="ECO:0000256" key="5">
    <source>
        <dbReference type="ARBA" id="ARBA00022833"/>
    </source>
</evidence>
<evidence type="ECO:0000256" key="11">
    <source>
        <dbReference type="PIRSR" id="PIRSR621190-4"/>
    </source>
</evidence>
<dbReference type="PANTHER" id="PTHR10201">
    <property type="entry name" value="MATRIX METALLOPROTEINASE"/>
    <property type="match status" value="1"/>
</dbReference>
<dbReference type="FunFam" id="3.40.390.10:FF:000081">
    <property type="entry name" value="Serpentine receptor class gamma"/>
    <property type="match status" value="1"/>
</dbReference>
<dbReference type="InterPro" id="IPR036375">
    <property type="entry name" value="Hemopexin-like_dom_sf"/>
</dbReference>
<evidence type="ECO:0000256" key="10">
    <source>
        <dbReference type="PIRSR" id="PIRSR621190-3"/>
    </source>
</evidence>
<feature type="binding site" evidence="9">
    <location>
        <position position="202"/>
    </location>
    <ligand>
        <name>Ca(2+)</name>
        <dbReference type="ChEBI" id="CHEBI:29108"/>
        <label>3</label>
    </ligand>
</feature>
<dbReference type="SMART" id="SM00235">
    <property type="entry name" value="ZnMc"/>
    <property type="match status" value="1"/>
</dbReference>
<feature type="binding site" evidence="9">
    <location>
        <position position="243"/>
    </location>
    <ligand>
        <name>Zn(2+)</name>
        <dbReference type="ChEBI" id="CHEBI:29105"/>
        <label>2</label>
        <note>catalytic</note>
    </ligand>
</feature>
<comment type="cofactor">
    <cofactor evidence="9">
        <name>Ca(2+)</name>
        <dbReference type="ChEBI" id="CHEBI:29108"/>
    </cofactor>
    <text evidence="9">Can bind about 5 Ca(2+) ions per subunit.</text>
</comment>
<organism evidence="14 15">
    <name type="scientific">Caenorhabditis bovis</name>
    <dbReference type="NCBI Taxonomy" id="2654633"/>
    <lineage>
        <taxon>Eukaryota</taxon>
        <taxon>Metazoa</taxon>
        <taxon>Ecdysozoa</taxon>
        <taxon>Nematoda</taxon>
        <taxon>Chromadorea</taxon>
        <taxon>Rhabditida</taxon>
        <taxon>Rhabditina</taxon>
        <taxon>Rhabditomorpha</taxon>
        <taxon>Rhabditoidea</taxon>
        <taxon>Rhabditidae</taxon>
        <taxon>Peloderinae</taxon>
        <taxon>Caenorhabditis</taxon>
    </lineage>
</organism>
<keyword evidence="3 8" id="KW-0479">Metal-binding</keyword>
<comment type="caution">
    <text evidence="14">The sequence shown here is derived from an EMBL/GenBank/DDBJ whole genome shotgun (WGS) entry which is preliminary data.</text>
</comment>
<dbReference type="OrthoDB" id="406838at2759"/>
<keyword evidence="10" id="KW-1015">Disulfide bond</keyword>
<dbReference type="EMBL" id="CADEPM010000001">
    <property type="protein sequence ID" value="CAB3397150.1"/>
    <property type="molecule type" value="Genomic_DNA"/>
</dbReference>
<comment type="similarity">
    <text evidence="1">Belongs to the peptidase M10A family.</text>
</comment>
<feature type="binding site" evidence="9">
    <location>
        <position position="179"/>
    </location>
    <ligand>
        <name>Ca(2+)</name>
        <dbReference type="ChEBI" id="CHEBI:29108"/>
        <label>3</label>
    </ligand>
</feature>
<evidence type="ECO:0000313" key="15">
    <source>
        <dbReference type="Proteomes" id="UP000494206"/>
    </source>
</evidence>
<evidence type="ECO:0000256" key="3">
    <source>
        <dbReference type="ARBA" id="ARBA00022723"/>
    </source>
</evidence>
<proteinExistence type="inferred from homology"/>
<feature type="active site" evidence="7">
    <location>
        <position position="226"/>
    </location>
</feature>
<dbReference type="Gene3D" id="3.40.390.10">
    <property type="entry name" value="Collagenase (Catalytic Domain)"/>
    <property type="match status" value="1"/>
</dbReference>
<dbReference type="AlphaFoldDB" id="A0A8S1E9S6"/>
<protein>
    <recommendedName>
        <fullName evidence="13">Peptidase metallopeptidase domain-containing protein</fullName>
    </recommendedName>
</protein>
<dbReference type="GO" id="GO:0006508">
    <property type="term" value="P:proteolysis"/>
    <property type="evidence" value="ECO:0007669"/>
    <property type="project" value="UniProtKB-KW"/>
</dbReference>
<dbReference type="Pfam" id="PF00413">
    <property type="entry name" value="Peptidase_M10"/>
    <property type="match status" value="1"/>
</dbReference>
<dbReference type="InterPro" id="IPR036365">
    <property type="entry name" value="PGBD-like_sf"/>
</dbReference>
<evidence type="ECO:0000259" key="13">
    <source>
        <dbReference type="SMART" id="SM00235"/>
    </source>
</evidence>
<reference evidence="14 15" key="1">
    <citation type="submission" date="2020-04" db="EMBL/GenBank/DDBJ databases">
        <authorList>
            <person name="Laetsch R D."/>
            <person name="Stevens L."/>
            <person name="Kumar S."/>
            <person name="Blaxter L. M."/>
        </authorList>
    </citation>
    <scope>NUCLEOTIDE SEQUENCE [LARGE SCALE GENOMIC DNA]</scope>
</reference>
<dbReference type="PIRSF" id="PIRSF001191">
    <property type="entry name" value="Peptidase_M10A_matrix"/>
    <property type="match status" value="1"/>
</dbReference>
<keyword evidence="4" id="KW-0378">Hydrolase</keyword>
<dbReference type="SUPFAM" id="SSF55486">
    <property type="entry name" value="Metalloproteases ('zincins'), catalytic domain"/>
    <property type="match status" value="1"/>
</dbReference>
<dbReference type="PRINTS" id="PR00138">
    <property type="entry name" value="MATRIXIN"/>
</dbReference>
<evidence type="ECO:0000256" key="8">
    <source>
        <dbReference type="PIRSR" id="PIRSR001191-2"/>
    </source>
</evidence>
<dbReference type="InterPro" id="IPR001818">
    <property type="entry name" value="Pept_M10_metallopeptidase"/>
</dbReference>
<dbReference type="InterPro" id="IPR006026">
    <property type="entry name" value="Peptidase_Metallo"/>
</dbReference>
<feature type="binding site" evidence="9">
    <location>
        <position position="172"/>
    </location>
    <ligand>
        <name>Ca(2+)</name>
        <dbReference type="ChEBI" id="CHEBI:29108"/>
        <label>2</label>
    </ligand>
</feature>
<feature type="binding site" evidence="8">
    <location>
        <position position="225"/>
    </location>
    <ligand>
        <name>Zn(2+)</name>
        <dbReference type="ChEBI" id="CHEBI:29105"/>
        <label>2</label>
        <note>catalytic</note>
    </ligand>
</feature>
<accession>A0A8S1E9S6</accession>
<dbReference type="SMART" id="SM00120">
    <property type="entry name" value="HX"/>
    <property type="match status" value="2"/>
</dbReference>
<feature type="disulfide bond" evidence="10">
    <location>
        <begin position="292"/>
        <end position="477"/>
    </location>
</feature>
<feature type="binding site" evidence="8">
    <location>
        <position position="229"/>
    </location>
    <ligand>
        <name>Zn(2+)</name>
        <dbReference type="ChEBI" id="CHEBI:29105"/>
        <label>2</label>
        <note>catalytic</note>
    </ligand>
</feature>
<dbReference type="InterPro" id="IPR021190">
    <property type="entry name" value="Pept_M10A"/>
</dbReference>
<dbReference type="PANTHER" id="PTHR10201:SF284">
    <property type="entry name" value="PEPTIDASE METALLOPEPTIDASE DOMAIN-CONTAINING PROTEIN"/>
    <property type="match status" value="1"/>
</dbReference>
<dbReference type="InterPro" id="IPR018487">
    <property type="entry name" value="Hemopexin-like_repeat"/>
</dbReference>
<keyword evidence="15" id="KW-1185">Reference proteome</keyword>
<evidence type="ECO:0000256" key="1">
    <source>
        <dbReference type="ARBA" id="ARBA00010370"/>
    </source>
</evidence>
<gene>
    <name evidence="14" type="ORF">CBOVIS_LOCUS612</name>
</gene>
<dbReference type="SUPFAM" id="SSF47090">
    <property type="entry name" value="PGBD-like"/>
    <property type="match status" value="1"/>
</dbReference>
<feature type="domain" description="Peptidase metallopeptidase" evidence="13">
    <location>
        <begin position="118"/>
        <end position="274"/>
    </location>
</feature>
<feature type="binding site" evidence="8">
    <location>
        <position position="235"/>
    </location>
    <ligand>
        <name>Zn(2+)</name>
        <dbReference type="ChEBI" id="CHEBI:29105"/>
        <label>2</label>
        <note>catalytic</note>
    </ligand>
</feature>
<evidence type="ECO:0000313" key="14">
    <source>
        <dbReference type="EMBL" id="CAB3397150.1"/>
    </source>
</evidence>
<keyword evidence="2" id="KW-0645">Protease</keyword>
<dbReference type="GO" id="GO:0030198">
    <property type="term" value="P:extracellular matrix organization"/>
    <property type="evidence" value="ECO:0007669"/>
    <property type="project" value="TreeGrafter"/>
</dbReference>
<keyword evidence="12" id="KW-0732">Signal</keyword>
<evidence type="ECO:0000256" key="9">
    <source>
        <dbReference type="PIRSR" id="PIRSR621190-2"/>
    </source>
</evidence>
<feature type="modified residue" description="Phosphotyrosine; by PKDCC" evidence="11">
    <location>
        <position position="375"/>
    </location>
</feature>
<dbReference type="SUPFAM" id="SSF50923">
    <property type="entry name" value="Hemopexin-like domain"/>
    <property type="match status" value="1"/>
</dbReference>
<evidence type="ECO:0000256" key="7">
    <source>
        <dbReference type="PIRSR" id="PIRSR001191-1"/>
    </source>
</evidence>
<evidence type="ECO:0000256" key="4">
    <source>
        <dbReference type="ARBA" id="ARBA00022801"/>
    </source>
</evidence>